<reference evidence="1 2" key="1">
    <citation type="submission" date="2024-04" db="EMBL/GenBank/DDBJ databases">
        <title>Albibacterium profundi sp. nov., isolated from sediment of the Challenger Deep of Mariana Trench.</title>
        <authorList>
            <person name="Wang Y."/>
        </authorList>
    </citation>
    <scope>NUCLEOTIDE SEQUENCE [LARGE SCALE GENOMIC DNA]</scope>
    <source>
        <strain evidence="1 2">RHL897</strain>
    </source>
</reference>
<dbReference type="Pfam" id="PF04359">
    <property type="entry name" value="DUF493"/>
    <property type="match status" value="1"/>
</dbReference>
<gene>
    <name evidence="1" type="ORF">WKR92_12965</name>
</gene>
<dbReference type="Gene3D" id="3.30.70.260">
    <property type="match status" value="1"/>
</dbReference>
<keyword evidence="2" id="KW-1185">Reference proteome</keyword>
<dbReference type="InterPro" id="IPR007454">
    <property type="entry name" value="UPF0250_YbeD-like"/>
</dbReference>
<dbReference type="EMBL" id="JBBVGT010000003">
    <property type="protein sequence ID" value="MFB5946737.1"/>
    <property type="molecule type" value="Genomic_DNA"/>
</dbReference>
<dbReference type="RefSeq" id="WP_375558266.1">
    <property type="nucleotide sequence ID" value="NZ_JBBVGT010000003.1"/>
</dbReference>
<organism evidence="1 2">
    <name type="scientific">Albibacterium profundi</name>
    <dbReference type="NCBI Taxonomy" id="3134906"/>
    <lineage>
        <taxon>Bacteria</taxon>
        <taxon>Pseudomonadati</taxon>
        <taxon>Bacteroidota</taxon>
        <taxon>Sphingobacteriia</taxon>
        <taxon>Sphingobacteriales</taxon>
        <taxon>Sphingobacteriaceae</taxon>
        <taxon>Albibacterium</taxon>
    </lineage>
</organism>
<dbReference type="Proteomes" id="UP001580928">
    <property type="component" value="Unassembled WGS sequence"/>
</dbReference>
<name>A0ABV5CGT3_9SPHI</name>
<comment type="caution">
    <text evidence="1">The sequence shown here is derived from an EMBL/GenBank/DDBJ whole genome shotgun (WGS) entry which is preliminary data.</text>
</comment>
<protein>
    <submittedName>
        <fullName evidence="1">DUF493 domain-containing protein</fullName>
    </submittedName>
</protein>
<evidence type="ECO:0000313" key="1">
    <source>
        <dbReference type="EMBL" id="MFB5946737.1"/>
    </source>
</evidence>
<dbReference type="InterPro" id="IPR027471">
    <property type="entry name" value="YbeD-like_sf"/>
</dbReference>
<accession>A0ABV5CGT3</accession>
<dbReference type="SUPFAM" id="SSF117991">
    <property type="entry name" value="YbeD/HP0495-like"/>
    <property type="match status" value="1"/>
</dbReference>
<proteinExistence type="predicted"/>
<evidence type="ECO:0000313" key="2">
    <source>
        <dbReference type="Proteomes" id="UP001580928"/>
    </source>
</evidence>
<sequence length="106" mass="12226">MTDFNNKINIKDIQDPTEDFYTNFKEKLNAVEQFPSFYTFKFIIKSDSGNDDRVRAIFDHPSAKFSEKASSGGKYTSVTVKVYVNNADEVIDYYKKVAEIPDVMML</sequence>